<sequence length="84" mass="9186">MSGVVSRRLTKYDHIGIGKETRDSKRKIDAAVTAVLAWMARQEIVKNRGVAAVGRPFPTILTLRAPAMPVQAVGLGWVIVFADR</sequence>
<dbReference type="AlphaFoldDB" id="A0A1H3HDI9"/>
<keyword evidence="2" id="KW-1185">Reference proteome</keyword>
<reference evidence="2" key="1">
    <citation type="submission" date="2016-10" db="EMBL/GenBank/DDBJ databases">
        <authorList>
            <person name="Varghese N."/>
            <person name="Submissions S."/>
        </authorList>
    </citation>
    <scope>NUCLEOTIDE SEQUENCE [LARGE SCALE GENOMIC DNA]</scope>
    <source>
        <strain evidence="2">CGMCC 4.3530</strain>
    </source>
</reference>
<organism evidence="1 2">
    <name type="scientific">Saccharopolyspora shandongensis</name>
    <dbReference type="NCBI Taxonomy" id="418495"/>
    <lineage>
        <taxon>Bacteria</taxon>
        <taxon>Bacillati</taxon>
        <taxon>Actinomycetota</taxon>
        <taxon>Actinomycetes</taxon>
        <taxon>Pseudonocardiales</taxon>
        <taxon>Pseudonocardiaceae</taxon>
        <taxon>Saccharopolyspora</taxon>
    </lineage>
</organism>
<name>A0A1H3HDI9_9PSEU</name>
<evidence type="ECO:0000313" key="2">
    <source>
        <dbReference type="Proteomes" id="UP000199529"/>
    </source>
</evidence>
<gene>
    <name evidence="1" type="ORF">SAMN05216215_1020109</name>
</gene>
<dbReference type="EMBL" id="FNOK01000020">
    <property type="protein sequence ID" value="SDY13532.1"/>
    <property type="molecule type" value="Genomic_DNA"/>
</dbReference>
<accession>A0A1H3HDI9</accession>
<protein>
    <submittedName>
        <fullName evidence="1">Uncharacterized protein</fullName>
    </submittedName>
</protein>
<evidence type="ECO:0000313" key="1">
    <source>
        <dbReference type="EMBL" id="SDY13532.1"/>
    </source>
</evidence>
<dbReference type="Proteomes" id="UP000199529">
    <property type="component" value="Unassembled WGS sequence"/>
</dbReference>
<proteinExistence type="predicted"/>